<sequence length="488" mass="55308">MNANQLKKLLKFHRSFGMVLGILVLMWSLTGVLHPIMSATQPQPVKRMPPSQQLNLKNALPAPQVLKQHKIEKFSGLQTIQLQPELVAYRILKPNQNIAEYFNSRSGQLIKDAEQQDAKRLAIWYTGLAKQQIISTELITEFSDDYPGVNRLLPVWRVSFDNGLRAYIDPSQSRLATLSNDQKMWMAKIFRLGHTWTWGDQSWTGQSILMQIALIGILVLTCMGFGLFFRIRNRQNHRLAHKPIRFLHRYLGISLSVFILLWVSSGFYHVWHKKSEIVNIQPMFCTQDLSAAAWKTAVRQPIQRLNLVPISFGQDHAQAGWMVQFSGKPQLQGSMTAAKEHDHHNHAKSAAPAIELINANTATKLNTLEQSKQLAADYLHLPLHHFTQSSWVTSFSGEYGFINKRLPVVKVESNLSDQLRLYIEPSSGVIAAQVTQQDALEGFSFAYLHKWTWLPLDKTLRDILLGSIAGLIALFVIFGCTLAARKSS</sequence>
<keyword evidence="1" id="KW-0812">Transmembrane</keyword>
<keyword evidence="1" id="KW-0472">Membrane</keyword>
<dbReference type="EMBL" id="APOJ01000024">
    <property type="protein sequence ID" value="ENU26950.1"/>
    <property type="molecule type" value="Genomic_DNA"/>
</dbReference>
<feature type="transmembrane region" description="Helical" evidence="1">
    <location>
        <begin position="463"/>
        <end position="484"/>
    </location>
</feature>
<reference evidence="2 3" key="2">
    <citation type="journal article" date="2016" name="Int. J. Syst. Evol. Microbiol.">
        <title>Taxonomy of haemolytic and/or proteolytic strains of the genus Acinetobacter with the proposal of Acinetobacter courvalinii sp. nov. (genomic species 14 sensu Bouvet &amp; Jeanjean), Acinetobacter dispersus sp. nov. (genomic species 17), Acinetobacter modestus sp. nov., Acinetobacter proteolyticus sp. nov. and Acinetobacter vivianii sp. nov.</title>
        <authorList>
            <person name="Nemec A."/>
            <person name="Radolfova-Krizova L."/>
            <person name="Maixnerova M."/>
            <person name="Vrestiakova E."/>
            <person name="Jezek P."/>
            <person name="Sedo O."/>
        </authorList>
    </citation>
    <scope>NUCLEOTIDE SEQUENCE [LARGE SCALE GENOMIC DNA]</scope>
    <source>
        <strain evidence="2 3">NIPH 236</strain>
    </source>
</reference>
<organism evidence="2 3">
    <name type="scientific">Acinetobacter modestus</name>
    <dbReference type="NCBI Taxonomy" id="1776740"/>
    <lineage>
        <taxon>Bacteria</taxon>
        <taxon>Pseudomonadati</taxon>
        <taxon>Pseudomonadota</taxon>
        <taxon>Gammaproteobacteria</taxon>
        <taxon>Moraxellales</taxon>
        <taxon>Moraxellaceae</taxon>
        <taxon>Acinetobacter</taxon>
    </lineage>
</organism>
<name>A0ABP2TXH6_9GAMM</name>
<dbReference type="Proteomes" id="UP000013190">
    <property type="component" value="Unassembled WGS sequence"/>
</dbReference>
<dbReference type="InterPro" id="IPR005625">
    <property type="entry name" value="PepSY-ass_TM"/>
</dbReference>
<keyword evidence="1" id="KW-1133">Transmembrane helix</keyword>
<proteinExistence type="predicted"/>
<evidence type="ECO:0008006" key="4">
    <source>
        <dbReference type="Google" id="ProtNLM"/>
    </source>
</evidence>
<evidence type="ECO:0000256" key="1">
    <source>
        <dbReference type="SAM" id="Phobius"/>
    </source>
</evidence>
<evidence type="ECO:0000313" key="2">
    <source>
        <dbReference type="EMBL" id="ENU26950.1"/>
    </source>
</evidence>
<dbReference type="RefSeq" id="WP_004662074.1">
    <property type="nucleotide sequence ID" value="NZ_BMDV01000002.1"/>
</dbReference>
<comment type="caution">
    <text evidence="2">The sequence shown here is derived from an EMBL/GenBank/DDBJ whole genome shotgun (WGS) entry which is preliminary data.</text>
</comment>
<accession>A0ABP2TXH6</accession>
<keyword evidence="3" id="KW-1185">Reference proteome</keyword>
<feature type="transmembrane region" description="Helical" evidence="1">
    <location>
        <begin position="208"/>
        <end position="229"/>
    </location>
</feature>
<dbReference type="Pfam" id="PF03929">
    <property type="entry name" value="PepSY_TM"/>
    <property type="match status" value="1"/>
</dbReference>
<feature type="transmembrane region" description="Helical" evidence="1">
    <location>
        <begin position="250"/>
        <end position="271"/>
    </location>
</feature>
<gene>
    <name evidence="2" type="ORF">F992_01918</name>
</gene>
<protein>
    <recommendedName>
        <fullName evidence="4">PepSY domain-containing protein</fullName>
    </recommendedName>
</protein>
<reference evidence="3" key="1">
    <citation type="submission" date="2013-02" db="EMBL/GenBank/DDBJ databases">
        <title>The Genome Sequence of Acinetobacter sp. NIPH 236.</title>
        <authorList>
            <consortium name="The Broad Institute Genome Sequencing Platform"/>
            <consortium name="The Broad Institute Genome Sequencing Center for Infectious Disease"/>
            <person name="Cerqueira G."/>
            <person name="Feldgarden M."/>
            <person name="Courvalin P."/>
            <person name="Perichon B."/>
            <person name="Grillot-Courvalin C."/>
            <person name="Clermont D."/>
            <person name="Rocha E."/>
            <person name="Yoon E.-J."/>
            <person name="Nemec A."/>
            <person name="Walker B."/>
            <person name="Young S.K."/>
            <person name="Zeng Q."/>
            <person name="Gargeya S."/>
            <person name="Fitzgerald M."/>
            <person name="Haas B."/>
            <person name="Abouelleil A."/>
            <person name="Alvarado L."/>
            <person name="Arachchi H.M."/>
            <person name="Berlin A.M."/>
            <person name="Chapman S.B."/>
            <person name="Dewar J."/>
            <person name="Goldberg J."/>
            <person name="Griggs A."/>
            <person name="Gujja S."/>
            <person name="Hansen M."/>
            <person name="Howarth C."/>
            <person name="Imamovic A."/>
            <person name="Larimer J."/>
            <person name="McCowan C."/>
            <person name="Murphy C."/>
            <person name="Neiman D."/>
            <person name="Pearson M."/>
            <person name="Priest M."/>
            <person name="Roberts A."/>
            <person name="Saif S."/>
            <person name="Shea T."/>
            <person name="Sisk P."/>
            <person name="Sykes S."/>
            <person name="Wortman J."/>
            <person name="Nusbaum C."/>
            <person name="Birren B."/>
        </authorList>
    </citation>
    <scope>NUCLEOTIDE SEQUENCE [LARGE SCALE GENOMIC DNA]</scope>
    <source>
        <strain evidence="3">NIPH 236</strain>
    </source>
</reference>
<dbReference type="GeneID" id="92835305"/>
<evidence type="ECO:0000313" key="3">
    <source>
        <dbReference type="Proteomes" id="UP000013190"/>
    </source>
</evidence>